<proteinExistence type="predicted"/>
<dbReference type="STRING" id="569365.A0A0D2BYG3"/>
<evidence type="ECO:0000313" key="2">
    <source>
        <dbReference type="EMBL" id="KIW24163.1"/>
    </source>
</evidence>
<sequence length="243" mass="27323">MPCTVPSLSPKDIKDELDILTSVLRQQGQVLSDLSALLRVSKKIARSQQSGLFNKADEHELLVDLDILYLDRMARQAKSGRTIMVFNIVTTVFLPLSFLTSFFAIDIIEFPRPAGSGPGELHLGWVLQRRFMRRRKRLAPWYDNESSTGLPSSSHSALDELDARKESVIEETRALRRINSNSTQHISMQPSTMVPAQIQAGQQPVSSRRTGTRFPRRLRQIGTEMTGRSAETEDLEVNNGYGL</sequence>
<dbReference type="VEuPathDB" id="FungiDB:PV07_09893"/>
<accession>A0A0D2BYG3</accession>
<dbReference type="OrthoDB" id="341259at2759"/>
<keyword evidence="1" id="KW-1133">Transmembrane helix</keyword>
<keyword evidence="1" id="KW-0812">Transmembrane</keyword>
<reference evidence="2 3" key="1">
    <citation type="submission" date="2015-01" db="EMBL/GenBank/DDBJ databases">
        <title>The Genome Sequence of Cladophialophora immunda CBS83496.</title>
        <authorList>
            <consortium name="The Broad Institute Genomics Platform"/>
            <person name="Cuomo C."/>
            <person name="de Hoog S."/>
            <person name="Gorbushina A."/>
            <person name="Stielow B."/>
            <person name="Teixiera M."/>
            <person name="Abouelleil A."/>
            <person name="Chapman S.B."/>
            <person name="Priest M."/>
            <person name="Young S.K."/>
            <person name="Wortman J."/>
            <person name="Nusbaum C."/>
            <person name="Birren B."/>
        </authorList>
    </citation>
    <scope>NUCLEOTIDE SEQUENCE [LARGE SCALE GENOMIC DNA]</scope>
    <source>
        <strain evidence="2 3">CBS 83496</strain>
    </source>
</reference>
<dbReference type="Proteomes" id="UP000054466">
    <property type="component" value="Unassembled WGS sequence"/>
</dbReference>
<gene>
    <name evidence="2" type="ORF">PV07_09893</name>
</gene>
<feature type="transmembrane region" description="Helical" evidence="1">
    <location>
        <begin position="82"/>
        <end position="105"/>
    </location>
</feature>
<keyword evidence="1" id="KW-0472">Membrane</keyword>
<dbReference type="RefSeq" id="XP_016244379.1">
    <property type="nucleotide sequence ID" value="XM_016397188.1"/>
</dbReference>
<dbReference type="EMBL" id="KN847045">
    <property type="protein sequence ID" value="KIW24163.1"/>
    <property type="molecule type" value="Genomic_DNA"/>
</dbReference>
<dbReference type="Gene3D" id="1.20.58.340">
    <property type="entry name" value="Magnesium transport protein CorA, transmembrane region"/>
    <property type="match status" value="1"/>
</dbReference>
<name>A0A0D2BYG3_9EURO</name>
<dbReference type="GeneID" id="27349087"/>
<dbReference type="AlphaFoldDB" id="A0A0D2BYG3"/>
<dbReference type="HOGENOM" id="CLU_1142494_0_0_1"/>
<protein>
    <submittedName>
        <fullName evidence="2">Uncharacterized protein</fullName>
    </submittedName>
</protein>
<keyword evidence="3" id="KW-1185">Reference proteome</keyword>
<evidence type="ECO:0000256" key="1">
    <source>
        <dbReference type="SAM" id="Phobius"/>
    </source>
</evidence>
<evidence type="ECO:0000313" key="3">
    <source>
        <dbReference type="Proteomes" id="UP000054466"/>
    </source>
</evidence>
<organism evidence="2 3">
    <name type="scientific">Cladophialophora immunda</name>
    <dbReference type="NCBI Taxonomy" id="569365"/>
    <lineage>
        <taxon>Eukaryota</taxon>
        <taxon>Fungi</taxon>
        <taxon>Dikarya</taxon>
        <taxon>Ascomycota</taxon>
        <taxon>Pezizomycotina</taxon>
        <taxon>Eurotiomycetes</taxon>
        <taxon>Chaetothyriomycetidae</taxon>
        <taxon>Chaetothyriales</taxon>
        <taxon>Herpotrichiellaceae</taxon>
        <taxon>Cladophialophora</taxon>
    </lineage>
</organism>